<sequence>MTASREKVEVGEILSVAETLGGSSRSRSGRRWSGAAHGGPHGYDRVLDVRRR</sequence>
<comment type="caution">
    <text evidence="2">The sequence shown here is derived from an EMBL/GenBank/DDBJ whole genome shotgun (WGS) entry which is preliminary data.</text>
</comment>
<organism evidence="2 3">
    <name type="scientific">Iris pallida</name>
    <name type="common">Sweet iris</name>
    <dbReference type="NCBI Taxonomy" id="29817"/>
    <lineage>
        <taxon>Eukaryota</taxon>
        <taxon>Viridiplantae</taxon>
        <taxon>Streptophyta</taxon>
        <taxon>Embryophyta</taxon>
        <taxon>Tracheophyta</taxon>
        <taxon>Spermatophyta</taxon>
        <taxon>Magnoliopsida</taxon>
        <taxon>Liliopsida</taxon>
        <taxon>Asparagales</taxon>
        <taxon>Iridaceae</taxon>
        <taxon>Iridoideae</taxon>
        <taxon>Irideae</taxon>
        <taxon>Iris</taxon>
    </lineage>
</organism>
<evidence type="ECO:0000313" key="3">
    <source>
        <dbReference type="Proteomes" id="UP001140949"/>
    </source>
</evidence>
<dbReference type="EMBL" id="JANAVB010012999">
    <property type="protein sequence ID" value="KAJ6835819.1"/>
    <property type="molecule type" value="Genomic_DNA"/>
</dbReference>
<feature type="region of interest" description="Disordered" evidence="1">
    <location>
        <begin position="20"/>
        <end position="52"/>
    </location>
</feature>
<accession>A0AAX6H463</accession>
<dbReference type="Proteomes" id="UP001140949">
    <property type="component" value="Unassembled WGS sequence"/>
</dbReference>
<feature type="compositionally biased region" description="Low complexity" evidence="1">
    <location>
        <begin position="21"/>
        <end position="34"/>
    </location>
</feature>
<proteinExistence type="predicted"/>
<dbReference type="AlphaFoldDB" id="A0AAX6H463"/>
<feature type="compositionally biased region" description="Basic and acidic residues" evidence="1">
    <location>
        <begin position="42"/>
        <end position="52"/>
    </location>
</feature>
<name>A0AAX6H463_IRIPA</name>
<reference evidence="2" key="2">
    <citation type="submission" date="2023-04" db="EMBL/GenBank/DDBJ databases">
        <authorList>
            <person name="Bruccoleri R.E."/>
            <person name="Oakeley E.J."/>
            <person name="Faust A.-M."/>
            <person name="Dessus-Babus S."/>
            <person name="Altorfer M."/>
            <person name="Burckhardt D."/>
            <person name="Oertli M."/>
            <person name="Naumann U."/>
            <person name="Petersen F."/>
            <person name="Wong J."/>
        </authorList>
    </citation>
    <scope>NUCLEOTIDE SEQUENCE</scope>
    <source>
        <strain evidence="2">GSM-AAB239-AS_SAM_17_03QT</strain>
        <tissue evidence="2">Leaf</tissue>
    </source>
</reference>
<protein>
    <submittedName>
        <fullName evidence="2">Basic proline-rich protein-like</fullName>
    </submittedName>
</protein>
<gene>
    <name evidence="2" type="ORF">M6B38_329790</name>
</gene>
<evidence type="ECO:0000313" key="2">
    <source>
        <dbReference type="EMBL" id="KAJ6835819.1"/>
    </source>
</evidence>
<evidence type="ECO:0000256" key="1">
    <source>
        <dbReference type="SAM" id="MobiDB-lite"/>
    </source>
</evidence>
<reference evidence="2" key="1">
    <citation type="journal article" date="2023" name="GigaByte">
        <title>Genome assembly of the bearded iris, Iris pallida Lam.</title>
        <authorList>
            <person name="Bruccoleri R.E."/>
            <person name="Oakeley E.J."/>
            <person name="Faust A.M.E."/>
            <person name="Altorfer M."/>
            <person name="Dessus-Babus S."/>
            <person name="Burckhardt D."/>
            <person name="Oertli M."/>
            <person name="Naumann U."/>
            <person name="Petersen F."/>
            <person name="Wong J."/>
        </authorList>
    </citation>
    <scope>NUCLEOTIDE SEQUENCE</scope>
    <source>
        <strain evidence="2">GSM-AAB239-AS_SAM_17_03QT</strain>
    </source>
</reference>
<keyword evidence="3" id="KW-1185">Reference proteome</keyword>